<reference evidence="1 2" key="1">
    <citation type="submission" date="2022-07" db="EMBL/GenBank/DDBJ databases">
        <title>Mucilaginibacter sp. JC4.</title>
        <authorList>
            <person name="Le V."/>
            <person name="Ko S.-R."/>
            <person name="Ahn C.-Y."/>
            <person name="Oh H.-M."/>
        </authorList>
    </citation>
    <scope>NUCLEOTIDE SEQUENCE [LARGE SCALE GENOMIC DNA]</scope>
    <source>
        <strain evidence="1 2">JC4</strain>
    </source>
</reference>
<keyword evidence="2" id="KW-1185">Reference proteome</keyword>
<dbReference type="InterPro" id="IPR012341">
    <property type="entry name" value="6hp_glycosidase-like_sf"/>
</dbReference>
<proteinExistence type="predicted"/>
<sequence length="705" mass="80826">MRTKFFFGAIFICFLVIKAFGQEQKPGTIDRKSLVRRHNLRLTNVSEAGPTQVGNGNFAYGFDITGMQTFNDQFTTMSQWSWHSTQPPKGMKPADFKQTLVDTHGRMVGYDLPDSNQAELTQWLSSNPHRFNLGRIGLILKKEDGSTALPDDLQNPVQYLDLWTGIAESNFTVEGQKVKVTTICDPAKDVLSFKIESDLIPEGRLGVFLNFPYASLKYFSNGSDYKKPLLHKTSITLKNTNSVVFDRHMDSTTYQVACRWSGSGSMKKQSEHSYSFYPGRKNRSIEYVFVFSPSKIGYSLPSFAESKAKSVNHWPAFWKSGAAIDLSQSKDPRWFELERRIILSEYVMAINAAGNFPPQETGLVNNSWYGRFHYEMYWWHAAHYALWDRWPLLNNSLHVYSDNLTSSIKRAKLQGYVGVRWPKCTGPDGREWPDKTHAWLIWQQPHPIFFAELDYRAHPTLPTLKKWNKIVEKTADFLTSYAFWDTARKQYILGPPIKTVPENNEPLTTQNPAFELAYWRYGLQTAQQWRKKLKLPPKPEWEKVLKNLAPIPVKDSLYEQWEGIDNMWTKFNFEHPAMAGIFGVLPGNGVDKHIMEKTYQKIQAVWKYDTGWGWDFPMVAMSAARLGHPEQAVDMLLHPSKKFGFDEHGFVGGGNPFPYIPSNGGLLYAIAFMTAGWDGDKNIHEPGWPKDGSWVVKWEGFKKAP</sequence>
<evidence type="ECO:0008006" key="3">
    <source>
        <dbReference type="Google" id="ProtNLM"/>
    </source>
</evidence>
<dbReference type="SUPFAM" id="SSF48208">
    <property type="entry name" value="Six-hairpin glycosidases"/>
    <property type="match status" value="1"/>
</dbReference>
<dbReference type="Proteomes" id="UP001204376">
    <property type="component" value="Unassembled WGS sequence"/>
</dbReference>
<protein>
    <recommendedName>
        <fullName evidence="3">Glycoside hydrolase family 65</fullName>
    </recommendedName>
</protein>
<accession>A0ABT1SVP1</accession>
<dbReference type="Gene3D" id="1.50.10.10">
    <property type="match status" value="1"/>
</dbReference>
<name>A0ABT1SVP1_9SPHI</name>
<evidence type="ECO:0000313" key="1">
    <source>
        <dbReference type="EMBL" id="MCQ6956409.1"/>
    </source>
</evidence>
<dbReference type="InterPro" id="IPR008928">
    <property type="entry name" value="6-hairpin_glycosidase_sf"/>
</dbReference>
<dbReference type="RefSeq" id="WP_256536625.1">
    <property type="nucleotide sequence ID" value="NZ_JANHOH010000001.1"/>
</dbReference>
<comment type="caution">
    <text evidence="1">The sequence shown here is derived from an EMBL/GenBank/DDBJ whole genome shotgun (WGS) entry which is preliminary data.</text>
</comment>
<organism evidence="1 2">
    <name type="scientific">Mucilaginibacter aquariorum</name>
    <dbReference type="NCBI Taxonomy" id="2967225"/>
    <lineage>
        <taxon>Bacteria</taxon>
        <taxon>Pseudomonadati</taxon>
        <taxon>Bacteroidota</taxon>
        <taxon>Sphingobacteriia</taxon>
        <taxon>Sphingobacteriales</taxon>
        <taxon>Sphingobacteriaceae</taxon>
        <taxon>Mucilaginibacter</taxon>
    </lineage>
</organism>
<dbReference type="EMBL" id="JANHOH010000001">
    <property type="protein sequence ID" value="MCQ6956409.1"/>
    <property type="molecule type" value="Genomic_DNA"/>
</dbReference>
<evidence type="ECO:0000313" key="2">
    <source>
        <dbReference type="Proteomes" id="UP001204376"/>
    </source>
</evidence>
<gene>
    <name evidence="1" type="ORF">NPE20_00490</name>
</gene>